<sequence length="414" mass="43116">MSITDLQVVRSLAAVPLSIVILSACGAIILLAITILVYRKVRGSSDLPKYSTSTSTSSESRPLLGSGAVSAGTLANGGYRAAPHTRAQGPPAPGSPYNRDRQTIIPSSIDAHITISPLVGGGSPVSSPLAVQPSEEIEDLYLADELTSSPELASTSFIEHLDRRNLSLPASNSSSSSGGGDAADANRIIVVISDENGHESARFTSDLVADSTTATSTTDSPTVTRPASINTNLPVYDTLDQTAVPSPVSEVDIAETPSHPAGSPLPPTADRSLSNPVASTPTSPSNGPTAPPSSTPSPTKLQCTDFTPSPEALPSILERAPKALAQLNSNAPEFIPAAVKSTTPFVARCCLDGTGQCDSEACPHVRPITVCPDYPQCKAGNDCTHQHPEETTPAPKPRRKQKRTQKKKGARRVR</sequence>
<organism evidence="3 4">
    <name type="scientific">Dimargaris cristalligena</name>
    <dbReference type="NCBI Taxonomy" id="215637"/>
    <lineage>
        <taxon>Eukaryota</taxon>
        <taxon>Fungi</taxon>
        <taxon>Fungi incertae sedis</taxon>
        <taxon>Zoopagomycota</taxon>
        <taxon>Kickxellomycotina</taxon>
        <taxon>Dimargaritomycetes</taxon>
        <taxon>Dimargaritales</taxon>
        <taxon>Dimargaritaceae</taxon>
        <taxon>Dimargaris</taxon>
    </lineage>
</organism>
<feature type="compositionally biased region" description="Low complexity" evidence="1">
    <location>
        <begin position="51"/>
        <end position="60"/>
    </location>
</feature>
<feature type="compositionally biased region" description="Polar residues" evidence="1">
    <location>
        <begin position="225"/>
        <end position="234"/>
    </location>
</feature>
<keyword evidence="2" id="KW-1133">Transmembrane helix</keyword>
<feature type="region of interest" description="Disordered" evidence="1">
    <location>
        <begin position="203"/>
        <end position="234"/>
    </location>
</feature>
<feature type="compositionally biased region" description="Low complexity" evidence="1">
    <location>
        <begin position="204"/>
        <end position="224"/>
    </location>
</feature>
<dbReference type="Proteomes" id="UP000268162">
    <property type="component" value="Unassembled WGS sequence"/>
</dbReference>
<dbReference type="AlphaFoldDB" id="A0A4P9ZYJ7"/>
<feature type="compositionally biased region" description="Basic residues" evidence="1">
    <location>
        <begin position="396"/>
        <end position="414"/>
    </location>
</feature>
<feature type="region of interest" description="Disordered" evidence="1">
    <location>
        <begin position="253"/>
        <end position="312"/>
    </location>
</feature>
<feature type="region of interest" description="Disordered" evidence="1">
    <location>
        <begin position="382"/>
        <end position="414"/>
    </location>
</feature>
<feature type="transmembrane region" description="Helical" evidence="2">
    <location>
        <begin position="12"/>
        <end position="38"/>
    </location>
</feature>
<keyword evidence="2" id="KW-0472">Membrane</keyword>
<feature type="compositionally biased region" description="Low complexity" evidence="1">
    <location>
        <begin position="279"/>
        <end position="288"/>
    </location>
</feature>
<dbReference type="EMBL" id="ML002332">
    <property type="protein sequence ID" value="RKP38763.1"/>
    <property type="molecule type" value="Genomic_DNA"/>
</dbReference>
<gene>
    <name evidence="3" type="ORF">BJ085DRAFT_40606</name>
</gene>
<feature type="region of interest" description="Disordered" evidence="1">
    <location>
        <begin position="79"/>
        <end position="101"/>
    </location>
</feature>
<name>A0A4P9ZYJ7_9FUNG</name>
<proteinExistence type="predicted"/>
<evidence type="ECO:0000256" key="1">
    <source>
        <dbReference type="SAM" id="MobiDB-lite"/>
    </source>
</evidence>
<keyword evidence="4" id="KW-1185">Reference proteome</keyword>
<reference evidence="4" key="1">
    <citation type="journal article" date="2018" name="Nat. Microbiol.">
        <title>Leveraging single-cell genomics to expand the fungal tree of life.</title>
        <authorList>
            <person name="Ahrendt S.R."/>
            <person name="Quandt C.A."/>
            <person name="Ciobanu D."/>
            <person name="Clum A."/>
            <person name="Salamov A."/>
            <person name="Andreopoulos B."/>
            <person name="Cheng J.F."/>
            <person name="Woyke T."/>
            <person name="Pelin A."/>
            <person name="Henrissat B."/>
            <person name="Reynolds N.K."/>
            <person name="Benny G.L."/>
            <person name="Smith M.E."/>
            <person name="James T.Y."/>
            <person name="Grigoriev I.V."/>
        </authorList>
    </citation>
    <scope>NUCLEOTIDE SEQUENCE [LARGE SCALE GENOMIC DNA]</scope>
    <source>
        <strain evidence="4">RSA 468</strain>
    </source>
</reference>
<feature type="region of interest" description="Disordered" evidence="1">
    <location>
        <begin position="45"/>
        <end position="65"/>
    </location>
</feature>
<evidence type="ECO:0000256" key="2">
    <source>
        <dbReference type="SAM" id="Phobius"/>
    </source>
</evidence>
<evidence type="ECO:0000313" key="4">
    <source>
        <dbReference type="Proteomes" id="UP000268162"/>
    </source>
</evidence>
<accession>A0A4P9ZYJ7</accession>
<keyword evidence="2" id="KW-0812">Transmembrane</keyword>
<protein>
    <submittedName>
        <fullName evidence="3">Uncharacterized protein</fullName>
    </submittedName>
</protein>
<evidence type="ECO:0000313" key="3">
    <source>
        <dbReference type="EMBL" id="RKP38763.1"/>
    </source>
</evidence>